<name>A0A9W9FCG5_9EURO</name>
<reference evidence="2" key="2">
    <citation type="journal article" date="2023" name="IMA Fungus">
        <title>Comparative genomic study of the Penicillium genus elucidates a diverse pangenome and 15 lateral gene transfer events.</title>
        <authorList>
            <person name="Petersen C."/>
            <person name="Sorensen T."/>
            <person name="Nielsen M.R."/>
            <person name="Sondergaard T.E."/>
            <person name="Sorensen J.L."/>
            <person name="Fitzpatrick D.A."/>
            <person name="Frisvad J.C."/>
            <person name="Nielsen K.L."/>
        </authorList>
    </citation>
    <scope>NUCLEOTIDE SEQUENCE</scope>
    <source>
        <strain evidence="2">IBT 30069</strain>
    </source>
</reference>
<feature type="compositionally biased region" description="Polar residues" evidence="1">
    <location>
        <begin position="1"/>
        <end position="14"/>
    </location>
</feature>
<reference evidence="2" key="1">
    <citation type="submission" date="2022-11" db="EMBL/GenBank/DDBJ databases">
        <authorList>
            <person name="Petersen C."/>
        </authorList>
    </citation>
    <scope>NUCLEOTIDE SEQUENCE</scope>
    <source>
        <strain evidence="2">IBT 30069</strain>
    </source>
</reference>
<comment type="caution">
    <text evidence="2">The sequence shown here is derived from an EMBL/GenBank/DDBJ whole genome shotgun (WGS) entry which is preliminary data.</text>
</comment>
<dbReference type="EMBL" id="JAPQKH010000005">
    <property type="protein sequence ID" value="KAJ5097614.1"/>
    <property type="molecule type" value="Genomic_DNA"/>
</dbReference>
<sequence length="217" mass="24031">MVSTPISPSRQNGTIFPMTGPITAAPSQLAPRPHLGPQPDLQSWVQYLRQSLAPLVSCMSGEAPADFPATLLSYNLLTHEQLDNLAYFFHQTSPAMRETPYYPLPMDKPWIGARAEQGVSLATKRRRFGRFIGLQNCETPIEGQGLFFEKPGSEPQQINFGTSPPPMELDDSILSTIISDILADSQASVQMLEDMTHTWQAALARAQAEQCHSYGWK</sequence>
<evidence type="ECO:0000313" key="2">
    <source>
        <dbReference type="EMBL" id="KAJ5097614.1"/>
    </source>
</evidence>
<feature type="region of interest" description="Disordered" evidence="1">
    <location>
        <begin position="1"/>
        <end position="32"/>
    </location>
</feature>
<dbReference type="AlphaFoldDB" id="A0A9W9FCG5"/>
<accession>A0A9W9FCG5</accession>
<evidence type="ECO:0000256" key="1">
    <source>
        <dbReference type="SAM" id="MobiDB-lite"/>
    </source>
</evidence>
<protein>
    <submittedName>
        <fullName evidence="2">Uncharacterized protein</fullName>
    </submittedName>
</protein>
<gene>
    <name evidence="2" type="ORF">N7456_008335</name>
</gene>
<organism evidence="2 3">
    <name type="scientific">Penicillium angulare</name>
    <dbReference type="NCBI Taxonomy" id="116970"/>
    <lineage>
        <taxon>Eukaryota</taxon>
        <taxon>Fungi</taxon>
        <taxon>Dikarya</taxon>
        <taxon>Ascomycota</taxon>
        <taxon>Pezizomycotina</taxon>
        <taxon>Eurotiomycetes</taxon>
        <taxon>Eurotiomycetidae</taxon>
        <taxon>Eurotiales</taxon>
        <taxon>Aspergillaceae</taxon>
        <taxon>Penicillium</taxon>
    </lineage>
</organism>
<evidence type="ECO:0000313" key="3">
    <source>
        <dbReference type="Proteomes" id="UP001149165"/>
    </source>
</evidence>
<dbReference type="OrthoDB" id="4156665at2759"/>
<keyword evidence="3" id="KW-1185">Reference proteome</keyword>
<dbReference type="Proteomes" id="UP001149165">
    <property type="component" value="Unassembled WGS sequence"/>
</dbReference>
<proteinExistence type="predicted"/>